<dbReference type="Proteomes" id="UP000008825">
    <property type="component" value="Chromosome"/>
</dbReference>
<dbReference type="RefSeq" id="WP_012529008.1">
    <property type="nucleotide sequence ID" value="NC_011146.1"/>
</dbReference>
<evidence type="ECO:0000256" key="8">
    <source>
        <dbReference type="RuleBase" id="RU362124"/>
    </source>
</evidence>
<evidence type="ECO:0000256" key="2">
    <source>
        <dbReference type="ARBA" id="ARBA00022490"/>
    </source>
</evidence>
<reference evidence="11 12" key="1">
    <citation type="submission" date="2008-07" db="EMBL/GenBank/DDBJ databases">
        <title>Complete sequence of Geobacter bemidjiensis BEM.</title>
        <authorList>
            <consortium name="US DOE Joint Genome Institute"/>
            <person name="Lucas S."/>
            <person name="Copeland A."/>
            <person name="Lapidus A."/>
            <person name="Glavina del Rio T."/>
            <person name="Dalin E."/>
            <person name="Tice H."/>
            <person name="Bruce D."/>
            <person name="Goodwin L."/>
            <person name="Pitluck S."/>
            <person name="Kiss H."/>
            <person name="Brettin T."/>
            <person name="Detter J.C."/>
            <person name="Han C."/>
            <person name="Kuske C.R."/>
            <person name="Schmutz J."/>
            <person name="Larimer F."/>
            <person name="Land M."/>
            <person name="Hauser L."/>
            <person name="Kyrpides N."/>
            <person name="Lykidis A."/>
            <person name="Lovley D."/>
            <person name="Richardson P."/>
        </authorList>
    </citation>
    <scope>NUCLEOTIDE SEQUENCE [LARGE SCALE GENOMIC DNA]</scope>
    <source>
        <strain evidence="12">ATCC BAA-1014 / DSM 16622 / JCM 12645 / Bem</strain>
    </source>
</reference>
<dbReference type="SUPFAM" id="SSF88946">
    <property type="entry name" value="Sigma2 domain of RNA polymerase sigma factors"/>
    <property type="match status" value="1"/>
</dbReference>
<accession>B5ECH3</accession>
<dbReference type="InterPro" id="IPR050813">
    <property type="entry name" value="Sigma-70_Factor"/>
</dbReference>
<dbReference type="Pfam" id="PF04542">
    <property type="entry name" value="Sigma70_r2"/>
    <property type="match status" value="1"/>
</dbReference>
<keyword evidence="3 8" id="KW-0805">Transcription regulation</keyword>
<evidence type="ECO:0000259" key="9">
    <source>
        <dbReference type="PROSITE" id="PS00715"/>
    </source>
</evidence>
<keyword evidence="7 8" id="KW-0804">Transcription</keyword>
<evidence type="ECO:0000313" key="12">
    <source>
        <dbReference type="Proteomes" id="UP000008825"/>
    </source>
</evidence>
<evidence type="ECO:0000256" key="1">
    <source>
        <dbReference type="ARBA" id="ARBA00007788"/>
    </source>
</evidence>
<protein>
    <recommendedName>
        <fullName evidence="8">RNA polymerase sigma factor</fullName>
    </recommendedName>
</protein>
<dbReference type="NCBIfam" id="NF005143">
    <property type="entry name" value="PRK06596.1"/>
    <property type="match status" value="1"/>
</dbReference>
<dbReference type="AlphaFoldDB" id="B5ECH3"/>
<evidence type="ECO:0000256" key="7">
    <source>
        <dbReference type="ARBA" id="ARBA00023163"/>
    </source>
</evidence>
<keyword evidence="4" id="KW-0346">Stress response</keyword>
<evidence type="ECO:0000256" key="3">
    <source>
        <dbReference type="ARBA" id="ARBA00023015"/>
    </source>
</evidence>
<dbReference type="InterPro" id="IPR000943">
    <property type="entry name" value="RNA_pol_sigma70"/>
</dbReference>
<dbReference type="Gene3D" id="1.10.601.10">
    <property type="entry name" value="RNA Polymerase Primary Sigma Factor"/>
    <property type="match status" value="1"/>
</dbReference>
<dbReference type="SUPFAM" id="SSF88659">
    <property type="entry name" value="Sigma3 and sigma4 domains of RNA polymerase sigma factors"/>
    <property type="match status" value="1"/>
</dbReference>
<evidence type="ECO:0000256" key="5">
    <source>
        <dbReference type="ARBA" id="ARBA00023082"/>
    </source>
</evidence>
<dbReference type="PROSITE" id="PS00715">
    <property type="entry name" value="SIGMA70_1"/>
    <property type="match status" value="1"/>
</dbReference>
<keyword evidence="5 8" id="KW-0731">Sigma factor</keyword>
<dbReference type="PROSITE" id="PS00716">
    <property type="entry name" value="SIGMA70_2"/>
    <property type="match status" value="1"/>
</dbReference>
<comment type="similarity">
    <text evidence="1 8">Belongs to the sigma-70 factor family.</text>
</comment>
<organism evidence="11 12">
    <name type="scientific">Citrifermentans bemidjiense (strain ATCC BAA-1014 / DSM 16622 / JCM 12645 / Bem)</name>
    <name type="common">Geobacter bemidjiensis</name>
    <dbReference type="NCBI Taxonomy" id="404380"/>
    <lineage>
        <taxon>Bacteria</taxon>
        <taxon>Pseudomonadati</taxon>
        <taxon>Thermodesulfobacteriota</taxon>
        <taxon>Desulfuromonadia</taxon>
        <taxon>Geobacterales</taxon>
        <taxon>Geobacteraceae</taxon>
        <taxon>Citrifermentans</taxon>
    </lineage>
</organism>
<dbReference type="PANTHER" id="PTHR30376:SF3">
    <property type="entry name" value="RNA POLYMERASE SIGMA FACTOR RPOH"/>
    <property type="match status" value="1"/>
</dbReference>
<dbReference type="Pfam" id="PF04545">
    <property type="entry name" value="Sigma70_r4"/>
    <property type="match status" value="1"/>
</dbReference>
<dbReference type="NCBIfam" id="TIGR02392">
    <property type="entry name" value="rpoH_proteo"/>
    <property type="match status" value="1"/>
</dbReference>
<dbReference type="Pfam" id="PF00140">
    <property type="entry name" value="Sigma70_r1_2"/>
    <property type="match status" value="1"/>
</dbReference>
<dbReference type="eggNOG" id="COG0568">
    <property type="taxonomic scope" value="Bacteria"/>
</dbReference>
<dbReference type="InterPro" id="IPR007630">
    <property type="entry name" value="RNA_pol_sigma70_r4"/>
</dbReference>
<dbReference type="GO" id="GO:0003677">
    <property type="term" value="F:DNA binding"/>
    <property type="evidence" value="ECO:0007669"/>
    <property type="project" value="UniProtKB-KW"/>
</dbReference>
<evidence type="ECO:0000256" key="4">
    <source>
        <dbReference type="ARBA" id="ARBA00023016"/>
    </source>
</evidence>
<evidence type="ECO:0000313" key="11">
    <source>
        <dbReference type="EMBL" id="ACH37601.1"/>
    </source>
</evidence>
<dbReference type="InterPro" id="IPR007627">
    <property type="entry name" value="RNA_pol_sigma70_r2"/>
</dbReference>
<dbReference type="InterPro" id="IPR013325">
    <property type="entry name" value="RNA_pol_sigma_r2"/>
</dbReference>
<dbReference type="Gene3D" id="1.20.140.160">
    <property type="match status" value="1"/>
</dbReference>
<dbReference type="PANTHER" id="PTHR30376">
    <property type="entry name" value="SIGMA FACTOR RPOH HEAT SHOCK RELATED"/>
    <property type="match status" value="1"/>
</dbReference>
<dbReference type="InterPro" id="IPR012759">
    <property type="entry name" value="RNA_pol_sigma_RpoH_proteobac"/>
</dbReference>
<proteinExistence type="inferred from homology"/>
<feature type="domain" description="RNA polymerase sigma-70" evidence="9">
    <location>
        <begin position="73"/>
        <end position="86"/>
    </location>
</feature>
<dbReference type="KEGG" id="gbm:Gbem_0573"/>
<keyword evidence="12" id="KW-1185">Reference proteome</keyword>
<evidence type="ECO:0000256" key="6">
    <source>
        <dbReference type="ARBA" id="ARBA00023125"/>
    </source>
</evidence>
<dbReference type="GO" id="GO:0006352">
    <property type="term" value="P:DNA-templated transcription initiation"/>
    <property type="evidence" value="ECO:0007669"/>
    <property type="project" value="UniProtKB-UniRule"/>
</dbReference>
<feature type="domain" description="RNA polymerase sigma-70" evidence="10">
    <location>
        <begin position="245"/>
        <end position="271"/>
    </location>
</feature>
<dbReference type="EMBL" id="CP001124">
    <property type="protein sequence ID" value="ACH37601.1"/>
    <property type="molecule type" value="Genomic_DNA"/>
</dbReference>
<dbReference type="InterPro" id="IPR013324">
    <property type="entry name" value="RNA_pol_sigma_r3/r4-like"/>
</dbReference>
<dbReference type="InterPro" id="IPR009042">
    <property type="entry name" value="RNA_pol_sigma70_r1_2"/>
</dbReference>
<keyword evidence="6 8" id="KW-0238">DNA-binding</keyword>
<name>B5ECH3_CITBB</name>
<reference evidence="11 12" key="2">
    <citation type="journal article" date="2010" name="BMC Genomics">
        <title>The genome of Geobacter bemidjiensis, exemplar for the subsurface clade of Geobacter species that predominate in Fe(III)-reducing subsurface environments.</title>
        <authorList>
            <person name="Aklujkar M."/>
            <person name="Young N.D."/>
            <person name="Holmes D."/>
            <person name="Chavan M."/>
            <person name="Risso C."/>
            <person name="Kiss H.E."/>
            <person name="Han C.S."/>
            <person name="Land M.L."/>
            <person name="Lovley D.R."/>
        </authorList>
    </citation>
    <scope>NUCLEOTIDE SEQUENCE [LARGE SCALE GENOMIC DNA]</scope>
    <source>
        <strain evidence="12">ATCC BAA-1014 / DSM 16622 / JCM 12645 / Bem</strain>
    </source>
</reference>
<comment type="function">
    <text evidence="8">Sigma factors are initiation factors that promote the attachment of RNA polymerase to specific initiation sites and are then released.</text>
</comment>
<dbReference type="STRING" id="404380.Gbem_0573"/>
<gene>
    <name evidence="11" type="primary">rpoH</name>
    <name evidence="11" type="ordered locus">Gbem_0573</name>
</gene>
<dbReference type="PRINTS" id="PR00046">
    <property type="entry name" value="SIGMA70FCT"/>
</dbReference>
<dbReference type="InterPro" id="IPR014284">
    <property type="entry name" value="RNA_pol_sigma-70_dom"/>
</dbReference>
<dbReference type="NCBIfam" id="TIGR02937">
    <property type="entry name" value="sigma70-ECF"/>
    <property type="match status" value="1"/>
</dbReference>
<dbReference type="GO" id="GO:0016987">
    <property type="term" value="F:sigma factor activity"/>
    <property type="evidence" value="ECO:0007669"/>
    <property type="project" value="UniProtKB-UniRule"/>
</dbReference>
<evidence type="ECO:0000259" key="10">
    <source>
        <dbReference type="PROSITE" id="PS00716"/>
    </source>
</evidence>
<dbReference type="HOGENOM" id="CLU_014793_3_5_7"/>
<dbReference type="PIRSF" id="PIRSF000770">
    <property type="entry name" value="RNA_pol_sigma-SigE/K"/>
    <property type="match status" value="1"/>
</dbReference>
<keyword evidence="2" id="KW-0963">Cytoplasm</keyword>
<dbReference type="OrthoDB" id="9809557at2"/>
<sequence length="285" mass="32538">MTHSMPVPIDNLTLYLAEINRFPLLTADEEMDLAGRFRREGDLEAAHRLITANLRFVVKIAGEYRSYGMKMLDLIQEGNIGLMMAVRKFDPDKGVRLISYAVWWIRAYIQNHIISAWSLLKIGTTQAQRKLFFKLNQAKQAIVNMTGEGDLHAAAISLDVKDNEAREMEQRLRGELSLDVEMFEGEGGGTFLESLPDLRQNQEEMLAERQETTILERNVASALENLNEKEKFVIEQRVAAEDPMTLQEIADHFSISRERVRQIEEGALKKMKRFLAPLVMEAEAA</sequence>
<dbReference type="CDD" id="cd06171">
    <property type="entry name" value="Sigma70_r4"/>
    <property type="match status" value="1"/>
</dbReference>